<dbReference type="InterPro" id="IPR036291">
    <property type="entry name" value="NAD(P)-bd_dom_sf"/>
</dbReference>
<dbReference type="PANTHER" id="PTHR24321:SF8">
    <property type="entry name" value="ESTRADIOL 17-BETA-DEHYDROGENASE 8-RELATED"/>
    <property type="match status" value="1"/>
</dbReference>
<evidence type="ECO:0000313" key="3">
    <source>
        <dbReference type="EMBL" id="SDD78711.1"/>
    </source>
</evidence>
<dbReference type="InterPro" id="IPR002347">
    <property type="entry name" value="SDR_fam"/>
</dbReference>
<evidence type="ECO:0000313" key="4">
    <source>
        <dbReference type="Proteomes" id="UP000199417"/>
    </source>
</evidence>
<keyword evidence="4" id="KW-1185">Reference proteome</keyword>
<dbReference type="AlphaFoldDB" id="A0A1G6XL14"/>
<dbReference type="GO" id="GO:0016491">
    <property type="term" value="F:oxidoreductase activity"/>
    <property type="evidence" value="ECO:0007669"/>
    <property type="project" value="UniProtKB-KW"/>
</dbReference>
<protein>
    <submittedName>
        <fullName evidence="3">Enoyl-(Acyl carrier protein) reductase</fullName>
    </submittedName>
</protein>
<proteinExistence type="inferred from homology"/>
<evidence type="ECO:0000256" key="2">
    <source>
        <dbReference type="ARBA" id="ARBA00023002"/>
    </source>
</evidence>
<dbReference type="STRING" id="168276.SAMN05444580_106257"/>
<dbReference type="EMBL" id="FNAB01000006">
    <property type="protein sequence ID" value="SDD78711.1"/>
    <property type="molecule type" value="Genomic_DNA"/>
</dbReference>
<keyword evidence="2" id="KW-0560">Oxidoreductase</keyword>
<reference evidence="3 4" key="1">
    <citation type="submission" date="2016-10" db="EMBL/GenBank/DDBJ databases">
        <authorList>
            <person name="de Groot N.N."/>
        </authorList>
    </citation>
    <scope>NUCLEOTIDE SEQUENCE [LARGE SCALE GENOMIC DNA]</scope>
    <source>
        <strain evidence="3 4">JCM 11308</strain>
    </source>
</reference>
<dbReference type="SUPFAM" id="SSF51735">
    <property type="entry name" value="NAD(P)-binding Rossmann-fold domains"/>
    <property type="match status" value="1"/>
</dbReference>
<dbReference type="Pfam" id="PF13561">
    <property type="entry name" value="adh_short_C2"/>
    <property type="match status" value="1"/>
</dbReference>
<gene>
    <name evidence="3" type="ORF">SAMN05444580_106257</name>
</gene>
<dbReference type="PANTHER" id="PTHR24321">
    <property type="entry name" value="DEHYDROGENASES, SHORT CHAIN"/>
    <property type="match status" value="1"/>
</dbReference>
<name>A0A1G6XL14_9NOCA</name>
<comment type="similarity">
    <text evidence="1">Belongs to the short-chain dehydrogenases/reductases (SDR) family.</text>
</comment>
<accession>A0A1G6XL14</accession>
<sequence length="147" mass="15899">MHIHGAVIRGPVGGVLPLIWSCPLIESFPLIKSRVRMKSTRPNSATPKSITAAVVGLMRYYAITLAEKNIRVNTVHPAGVATPMTLNPQFGQFFDEHPEDLAGLQNPLPVPLLEPVDISEALICLCGRTGRYITGVTLPVDAGYTLE</sequence>
<evidence type="ECO:0000256" key="1">
    <source>
        <dbReference type="ARBA" id="ARBA00006484"/>
    </source>
</evidence>
<organism evidence="3 4">
    <name type="scientific">Rhodococcus tukisamuensis</name>
    <dbReference type="NCBI Taxonomy" id="168276"/>
    <lineage>
        <taxon>Bacteria</taxon>
        <taxon>Bacillati</taxon>
        <taxon>Actinomycetota</taxon>
        <taxon>Actinomycetes</taxon>
        <taxon>Mycobacteriales</taxon>
        <taxon>Nocardiaceae</taxon>
        <taxon>Rhodococcus</taxon>
    </lineage>
</organism>
<dbReference type="Gene3D" id="3.40.50.720">
    <property type="entry name" value="NAD(P)-binding Rossmann-like Domain"/>
    <property type="match status" value="1"/>
</dbReference>
<dbReference type="Proteomes" id="UP000199417">
    <property type="component" value="Unassembled WGS sequence"/>
</dbReference>